<dbReference type="RefSeq" id="WP_109726982.1">
    <property type="nucleotide sequence ID" value="NZ_QGDI01000008.1"/>
</dbReference>
<dbReference type="GO" id="GO:0007165">
    <property type="term" value="P:signal transduction"/>
    <property type="evidence" value="ECO:0007669"/>
    <property type="project" value="InterPro"/>
</dbReference>
<evidence type="ECO:0000256" key="6">
    <source>
        <dbReference type="SAM" id="MobiDB-lite"/>
    </source>
</evidence>
<evidence type="ECO:0000256" key="3">
    <source>
        <dbReference type="ARBA" id="ARBA00023027"/>
    </source>
</evidence>
<evidence type="ECO:0000259" key="7">
    <source>
        <dbReference type="PROSITE" id="PS50104"/>
    </source>
</evidence>
<evidence type="ECO:0000313" key="9">
    <source>
        <dbReference type="Proteomes" id="UP000245720"/>
    </source>
</evidence>
<evidence type="ECO:0000256" key="2">
    <source>
        <dbReference type="ARBA" id="ARBA00022801"/>
    </source>
</evidence>
<feature type="compositionally biased region" description="Polar residues" evidence="6">
    <location>
        <begin position="41"/>
        <end position="54"/>
    </location>
</feature>
<feature type="compositionally biased region" description="Basic and acidic residues" evidence="6">
    <location>
        <begin position="22"/>
        <end position="39"/>
    </location>
</feature>
<dbReference type="InterPro" id="IPR035897">
    <property type="entry name" value="Toll_tir_struct_dom_sf"/>
</dbReference>
<dbReference type="PANTHER" id="PTHR32009">
    <property type="entry name" value="TMV RESISTANCE PROTEIN N-LIKE"/>
    <property type="match status" value="1"/>
</dbReference>
<dbReference type="Pfam" id="PF13676">
    <property type="entry name" value="TIR_2"/>
    <property type="match status" value="1"/>
</dbReference>
<dbReference type="Gene3D" id="3.40.50.10140">
    <property type="entry name" value="Toll/interleukin-1 receptor homology (TIR) domain"/>
    <property type="match status" value="1"/>
</dbReference>
<keyword evidence="5" id="KW-0175">Coiled coil</keyword>
<dbReference type="PROSITE" id="PS50104">
    <property type="entry name" value="TIR"/>
    <property type="match status" value="1"/>
</dbReference>
<evidence type="ECO:0000256" key="1">
    <source>
        <dbReference type="ARBA" id="ARBA00011982"/>
    </source>
</evidence>
<proteinExistence type="predicted"/>
<comment type="catalytic activity">
    <reaction evidence="4">
        <text>NAD(+) + H2O = ADP-D-ribose + nicotinamide + H(+)</text>
        <dbReference type="Rhea" id="RHEA:16301"/>
        <dbReference type="ChEBI" id="CHEBI:15377"/>
        <dbReference type="ChEBI" id="CHEBI:15378"/>
        <dbReference type="ChEBI" id="CHEBI:17154"/>
        <dbReference type="ChEBI" id="CHEBI:57540"/>
        <dbReference type="ChEBI" id="CHEBI:57967"/>
        <dbReference type="EC" id="3.2.2.6"/>
    </reaction>
    <physiologicalReaction direction="left-to-right" evidence="4">
        <dbReference type="Rhea" id="RHEA:16302"/>
    </physiologicalReaction>
</comment>
<dbReference type="EMBL" id="QGDI01000008">
    <property type="protein sequence ID" value="PWJ11967.1"/>
    <property type="molecule type" value="Genomic_DNA"/>
</dbReference>
<comment type="caution">
    <text evidence="8">The sequence shown here is derived from an EMBL/GenBank/DDBJ whole genome shotgun (WGS) entry which is preliminary data.</text>
</comment>
<feature type="region of interest" description="Disordered" evidence="6">
    <location>
        <begin position="22"/>
        <end position="80"/>
    </location>
</feature>
<accession>A0A315XXQ6</accession>
<keyword evidence="3" id="KW-0520">NAD</keyword>
<dbReference type="PANTHER" id="PTHR32009:SF39">
    <property type="entry name" value="TIR DOMAIN-CONTAINING PROTEIN"/>
    <property type="match status" value="1"/>
</dbReference>
<dbReference type="InterPro" id="IPR000157">
    <property type="entry name" value="TIR_dom"/>
</dbReference>
<dbReference type="GO" id="GO:0061809">
    <property type="term" value="F:NAD+ nucleosidase activity, cyclic ADP-ribose generating"/>
    <property type="evidence" value="ECO:0007669"/>
    <property type="project" value="UniProtKB-EC"/>
</dbReference>
<protein>
    <recommendedName>
        <fullName evidence="1">ADP-ribosyl cyclase/cyclic ADP-ribose hydrolase</fullName>
        <ecNumber evidence="1">3.2.2.6</ecNumber>
    </recommendedName>
</protein>
<feature type="domain" description="TIR" evidence="7">
    <location>
        <begin position="145"/>
        <end position="285"/>
    </location>
</feature>
<name>A0A315XXQ6_RUMFL</name>
<dbReference type="SUPFAM" id="SSF52200">
    <property type="entry name" value="Toll/Interleukin receptor TIR domain"/>
    <property type="match status" value="1"/>
</dbReference>
<dbReference type="EC" id="3.2.2.6" evidence="1"/>
<gene>
    <name evidence="8" type="ORF">IE37_02232</name>
</gene>
<organism evidence="8 9">
    <name type="scientific">Ruminococcus flavefaciens</name>
    <dbReference type="NCBI Taxonomy" id="1265"/>
    <lineage>
        <taxon>Bacteria</taxon>
        <taxon>Bacillati</taxon>
        <taxon>Bacillota</taxon>
        <taxon>Clostridia</taxon>
        <taxon>Eubacteriales</taxon>
        <taxon>Oscillospiraceae</taxon>
        <taxon>Ruminococcus</taxon>
    </lineage>
</organism>
<evidence type="ECO:0000313" key="8">
    <source>
        <dbReference type="EMBL" id="PWJ11967.1"/>
    </source>
</evidence>
<dbReference type="SMART" id="SM00255">
    <property type="entry name" value="TIR"/>
    <property type="match status" value="1"/>
</dbReference>
<dbReference type="AlphaFoldDB" id="A0A315XXQ6"/>
<dbReference type="Proteomes" id="UP000245720">
    <property type="component" value="Unassembled WGS sequence"/>
</dbReference>
<evidence type="ECO:0000256" key="5">
    <source>
        <dbReference type="SAM" id="Coils"/>
    </source>
</evidence>
<evidence type="ECO:0000256" key="4">
    <source>
        <dbReference type="ARBA" id="ARBA00047304"/>
    </source>
</evidence>
<feature type="coiled-coil region" evidence="5">
    <location>
        <begin position="87"/>
        <end position="126"/>
    </location>
</feature>
<reference evidence="8 9" key="1">
    <citation type="submission" date="2018-05" db="EMBL/GenBank/DDBJ databases">
        <title>The Hungate 1000. A catalogue of reference genomes from the rumen microbiome.</title>
        <authorList>
            <person name="Kelly W."/>
        </authorList>
    </citation>
    <scope>NUCLEOTIDE SEQUENCE [LARGE SCALE GENOMIC DNA]</scope>
    <source>
        <strain evidence="8 9">SAb67</strain>
    </source>
</reference>
<keyword evidence="2" id="KW-0378">Hydrolase</keyword>
<sequence length="285" mass="32430">MSVEQYQRTVNSLDKEIAELEKKKAAADKKAADESKKAESVSISKNASATTIKSKLNEIDRHNKASNKAATESTEFGKKIADKRAKRNDAYLKLQKEQQKEQKAQQKVMDNIKKEYENRIAELEKQSIPSAITYNPTTDDVNSIEQYDVFISHAWEDKEDFVDELYNALTALGIKVWYDTSKIKWGDSMRKKIDEGLKKSKFGIIVLSPNYIAENKYWTKIELDGLFQLESINGKTILPIWHHLTKKEVTEYSPIIASKLAMTTATMTAEDIAKEMLELIPKVSG</sequence>
<dbReference type="OrthoDB" id="7285215at2"/>